<evidence type="ECO:0000256" key="4">
    <source>
        <dbReference type="ARBA" id="ARBA00023136"/>
    </source>
</evidence>
<sequence>MQTLVPAVRVATQILGVVAGKRTGMMIIQCTQVITILGGPAGYILVVNIIAGEVVEPVRRTAVFGRLQGAIMLGQGIGYLGTTPGGCFVKRAFAAGGMIGDAIDIRAPFDVACISFLVSCAYAYLFLPYISPDSMSSAAKPGQKHGFLAPLTVLVPQRLCHPSGKTGRHFGVIALCAGIFLGVLATGYAPFLIQMYATAEFDFSQADNGWLMFAFALMRSIFLLFMFPPIISKGRQWMAARASSHARQLDEGERDEAEREPGTPPCASREVSRAACRFDLVFLRWSLVVDGALTTAAAFATKGWHMYIDLAATAHLPSVKAIHRGLSEAPPTEIPSDRPSSHDAADEVSGEEIDAHVPHGKVLLGTNARGGAARARRLLGWEPRHCSLEEDIPRVVAQEHGLMESCTG</sequence>
<feature type="transmembrane region" description="Helical" evidence="6">
    <location>
        <begin position="172"/>
        <end position="197"/>
    </location>
</feature>
<feature type="region of interest" description="Disordered" evidence="5">
    <location>
        <begin position="328"/>
        <end position="352"/>
    </location>
</feature>
<name>A0A1B5L5G3_USTVR</name>
<evidence type="ECO:0000313" key="8">
    <source>
        <dbReference type="Proteomes" id="UP000054053"/>
    </source>
</evidence>
<dbReference type="GO" id="GO:0016020">
    <property type="term" value="C:membrane"/>
    <property type="evidence" value="ECO:0007669"/>
    <property type="project" value="UniProtKB-SubCell"/>
</dbReference>
<evidence type="ECO:0000256" key="1">
    <source>
        <dbReference type="ARBA" id="ARBA00004141"/>
    </source>
</evidence>
<evidence type="ECO:0000256" key="3">
    <source>
        <dbReference type="ARBA" id="ARBA00022989"/>
    </source>
</evidence>
<keyword evidence="3 6" id="KW-1133">Transmembrane helix</keyword>
<evidence type="ECO:0000256" key="5">
    <source>
        <dbReference type="SAM" id="MobiDB-lite"/>
    </source>
</evidence>
<evidence type="ECO:0000256" key="2">
    <source>
        <dbReference type="ARBA" id="ARBA00022692"/>
    </source>
</evidence>
<feature type="compositionally biased region" description="Basic and acidic residues" evidence="5">
    <location>
        <begin position="248"/>
        <end position="261"/>
    </location>
</feature>
<feature type="compositionally biased region" description="Basic and acidic residues" evidence="5">
    <location>
        <begin position="335"/>
        <end position="345"/>
    </location>
</feature>
<dbReference type="SUPFAM" id="SSF103473">
    <property type="entry name" value="MFS general substrate transporter"/>
    <property type="match status" value="1"/>
</dbReference>
<dbReference type="Gene3D" id="1.20.1250.20">
    <property type="entry name" value="MFS general substrate transporter like domains"/>
    <property type="match status" value="1"/>
</dbReference>
<gene>
    <name evidence="7" type="ORF">UVI_02015100</name>
</gene>
<feature type="transmembrane region" description="Helical" evidence="6">
    <location>
        <begin position="107"/>
        <end position="127"/>
    </location>
</feature>
<evidence type="ECO:0000313" key="7">
    <source>
        <dbReference type="EMBL" id="GAO18798.1"/>
    </source>
</evidence>
<keyword evidence="4 6" id="KW-0472">Membrane</keyword>
<feature type="transmembrane region" description="Helical" evidence="6">
    <location>
        <begin position="209"/>
        <end position="231"/>
    </location>
</feature>
<keyword evidence="2 6" id="KW-0812">Transmembrane</keyword>
<dbReference type="PANTHER" id="PTHR23507">
    <property type="entry name" value="ZGC:174356"/>
    <property type="match status" value="1"/>
</dbReference>
<organism evidence="7 8">
    <name type="scientific">Ustilaginoidea virens</name>
    <name type="common">Rice false smut fungus</name>
    <name type="synonym">Villosiclava virens</name>
    <dbReference type="NCBI Taxonomy" id="1159556"/>
    <lineage>
        <taxon>Eukaryota</taxon>
        <taxon>Fungi</taxon>
        <taxon>Dikarya</taxon>
        <taxon>Ascomycota</taxon>
        <taxon>Pezizomycotina</taxon>
        <taxon>Sordariomycetes</taxon>
        <taxon>Hypocreomycetidae</taxon>
        <taxon>Hypocreales</taxon>
        <taxon>Clavicipitaceae</taxon>
        <taxon>Ustilaginoidea</taxon>
    </lineage>
</organism>
<proteinExistence type="predicted"/>
<feature type="region of interest" description="Disordered" evidence="5">
    <location>
        <begin position="248"/>
        <end position="268"/>
    </location>
</feature>
<comment type="caution">
    <text evidence="7">The sequence shown here is derived from an EMBL/GenBank/DDBJ whole genome shotgun (WGS) entry which is preliminary data.</text>
</comment>
<dbReference type="AlphaFoldDB" id="A0A1B5L5G3"/>
<dbReference type="GO" id="GO:0022857">
    <property type="term" value="F:transmembrane transporter activity"/>
    <property type="evidence" value="ECO:0007669"/>
    <property type="project" value="TreeGrafter"/>
</dbReference>
<dbReference type="InterPro" id="IPR036259">
    <property type="entry name" value="MFS_trans_sf"/>
</dbReference>
<dbReference type="EMBL" id="BBTG02000006">
    <property type="protein sequence ID" value="GAO18798.1"/>
    <property type="molecule type" value="Genomic_DNA"/>
</dbReference>
<accession>A0A1B5L5G3</accession>
<comment type="subcellular location">
    <subcellularLocation>
        <location evidence="1">Membrane</location>
        <topology evidence="1">Multi-pass membrane protein</topology>
    </subcellularLocation>
</comment>
<protein>
    <submittedName>
        <fullName evidence="7">Uncharacterized protein</fullName>
    </submittedName>
</protein>
<feature type="transmembrane region" description="Helical" evidence="6">
    <location>
        <begin position="30"/>
        <end position="51"/>
    </location>
</feature>
<dbReference type="PANTHER" id="PTHR23507:SF13">
    <property type="entry name" value="MFS GENERAL SUBSTRATE TRANSPORTER"/>
    <property type="match status" value="1"/>
</dbReference>
<dbReference type="Proteomes" id="UP000054053">
    <property type="component" value="Unassembled WGS sequence"/>
</dbReference>
<evidence type="ECO:0000256" key="6">
    <source>
        <dbReference type="SAM" id="Phobius"/>
    </source>
</evidence>
<reference evidence="8" key="1">
    <citation type="journal article" date="2016" name="Genome Announc.">
        <title>Genome sequence of Ustilaginoidea virens IPU010, a rice pathogenic fungus causing false smut.</title>
        <authorList>
            <person name="Kumagai T."/>
            <person name="Ishii T."/>
            <person name="Terai G."/>
            <person name="Umemura M."/>
            <person name="Machida M."/>
            <person name="Asai K."/>
        </authorList>
    </citation>
    <scope>NUCLEOTIDE SEQUENCE [LARGE SCALE GENOMIC DNA]</scope>
    <source>
        <strain evidence="8">IPU010</strain>
    </source>
</reference>